<evidence type="ECO:0000313" key="9">
    <source>
        <dbReference type="EMBL" id="BBL72055.1"/>
    </source>
</evidence>
<evidence type="ECO:0000313" key="10">
    <source>
        <dbReference type="Proteomes" id="UP000824988"/>
    </source>
</evidence>
<feature type="domain" description="Nitrogenase/oxidoreductase component 1" evidence="8">
    <location>
        <begin position="19"/>
        <end position="433"/>
    </location>
</feature>
<evidence type="ECO:0000256" key="2">
    <source>
        <dbReference type="ARBA" id="ARBA00005155"/>
    </source>
</evidence>
<dbReference type="GO" id="GO:0065003">
    <property type="term" value="P:protein-containing complex assembly"/>
    <property type="evidence" value="ECO:0007669"/>
    <property type="project" value="InterPro"/>
</dbReference>
<evidence type="ECO:0000256" key="3">
    <source>
        <dbReference type="ARBA" id="ARBA00011002"/>
    </source>
</evidence>
<dbReference type="AlphaFoldDB" id="A0A8D4VTJ9"/>
<reference evidence="9" key="1">
    <citation type="submission" date="2019-06" db="EMBL/GenBank/DDBJ databases">
        <title>Complete genome sequence of Methylogaea oryzae strain JCM16910.</title>
        <authorList>
            <person name="Asakawa S."/>
        </authorList>
    </citation>
    <scope>NUCLEOTIDE SEQUENCE</scope>
    <source>
        <strain evidence="9">E10</strain>
    </source>
</reference>
<comment type="function">
    <text evidence="1">This protein may play a role in the biosynthesis of the prosthetic group of nitrogenase (FeMo cofactor).</text>
</comment>
<dbReference type="GO" id="GO:0016163">
    <property type="term" value="F:nitrogenase activity"/>
    <property type="evidence" value="ECO:0007669"/>
    <property type="project" value="InterPro"/>
</dbReference>
<dbReference type="PANTHER" id="PTHR33712:SF7">
    <property type="entry name" value="LIGHT-INDEPENDENT PROTOCHLOROPHYLLIDE REDUCTASE SUBUNIT B"/>
    <property type="match status" value="1"/>
</dbReference>
<dbReference type="CDD" id="cd01966">
    <property type="entry name" value="Nitrogenase_NifN_1"/>
    <property type="match status" value="1"/>
</dbReference>
<dbReference type="InterPro" id="IPR005975">
    <property type="entry name" value="Nase_Mo-Fe_CF"/>
</dbReference>
<protein>
    <recommendedName>
        <fullName evidence="4">Nitrogenase iron-molybdenum cofactor biosynthesis protein NifN</fullName>
    </recommendedName>
</protein>
<gene>
    <name evidence="9" type="ORF">MoryE10_26610</name>
</gene>
<dbReference type="PROSITE" id="PS00699">
    <property type="entry name" value="NITROGENASE_1_1"/>
    <property type="match status" value="1"/>
</dbReference>
<dbReference type="InterPro" id="IPR000318">
    <property type="entry name" value="Nase_comp1_CS"/>
</dbReference>
<dbReference type="Pfam" id="PF00148">
    <property type="entry name" value="Oxidored_nitro"/>
    <property type="match status" value="1"/>
</dbReference>
<sequence length="477" mass="50718">MAEILKRNKALSVNPLKASQPVGGSLATLGFHKAIPMLHGSQGCTAFAKVYFVRHFREPIPLQTTAMDQVSSVMGADDNVVEGVKTIAEKSKPDLITVLTTGLSETQGTDVKRCVKDFRERYPELAGTAVVAVNTPDFAGCLETGYAATVEAILDTLVPEPAAAGTKPGKRPRQVNVLAGSFLTPGDLEALKELLESFELKPLVLPDIADSLDGHLTDADFSPTTVGGTPLEELATLGDARATLVVGASLRKAGQLLEQRTGVPSRYFDHLLGLAANDALVMALADIGERPVPHKIERQRAQLQDAMVDTHFMLGQLRVAIAADPDQLAAMACLVREMGAEVVAAVAAGNGPALAASGLSRVKIGDLEDLELLAGEQGAELVVGNSHAVPTAERLGLPILRCGFPLYDLLGGYQKTWIGYRGARQALFDLANLAVGDHSRHAVPVYRSLYAQKPDTEARSTPLESRRHVHGPTHAHL</sequence>
<dbReference type="Proteomes" id="UP000824988">
    <property type="component" value="Chromosome"/>
</dbReference>
<comment type="similarity">
    <text evidence="3 6">Belongs to the NifD/NifK/NifE/NifN family.</text>
</comment>
<comment type="pathway">
    <text evidence="2">Cofactor biosynthesis; Fe-Mo cofactor biosynthesis.</text>
</comment>
<evidence type="ECO:0000256" key="1">
    <source>
        <dbReference type="ARBA" id="ARBA00003171"/>
    </source>
</evidence>
<organism evidence="9 10">
    <name type="scientific">Methylogaea oryzae</name>
    <dbReference type="NCBI Taxonomy" id="1295382"/>
    <lineage>
        <taxon>Bacteria</taxon>
        <taxon>Pseudomonadati</taxon>
        <taxon>Pseudomonadota</taxon>
        <taxon>Gammaproteobacteria</taxon>
        <taxon>Methylococcales</taxon>
        <taxon>Methylococcaceae</taxon>
        <taxon>Methylogaea</taxon>
    </lineage>
</organism>
<dbReference type="RefSeq" id="WP_221047339.1">
    <property type="nucleotide sequence ID" value="NZ_AP019782.1"/>
</dbReference>
<keyword evidence="5 6" id="KW-0535">Nitrogen fixation</keyword>
<dbReference type="EMBL" id="AP019782">
    <property type="protein sequence ID" value="BBL72055.1"/>
    <property type="molecule type" value="Genomic_DNA"/>
</dbReference>
<evidence type="ECO:0000256" key="6">
    <source>
        <dbReference type="RuleBase" id="RU004021"/>
    </source>
</evidence>
<proteinExistence type="inferred from homology"/>
<keyword evidence="10" id="KW-1185">Reference proteome</keyword>
<accession>A0A8D4VTJ9</accession>
<dbReference type="PANTHER" id="PTHR33712">
    <property type="entry name" value="LIGHT-INDEPENDENT PROTOCHLOROPHYLLIDE REDUCTASE SUBUNIT B"/>
    <property type="match status" value="1"/>
</dbReference>
<evidence type="ECO:0000256" key="4">
    <source>
        <dbReference type="ARBA" id="ARBA00013282"/>
    </source>
</evidence>
<evidence type="ECO:0000256" key="5">
    <source>
        <dbReference type="ARBA" id="ARBA00023231"/>
    </source>
</evidence>
<dbReference type="InterPro" id="IPR000510">
    <property type="entry name" value="Nase/OxRdtase_comp1"/>
</dbReference>
<name>A0A8D4VTJ9_9GAMM</name>
<dbReference type="InterPro" id="IPR050152">
    <property type="entry name" value="ChlB/BchB/BchZ"/>
</dbReference>
<feature type="compositionally biased region" description="Basic residues" evidence="7">
    <location>
        <begin position="467"/>
        <end position="477"/>
    </location>
</feature>
<dbReference type="NCBIfam" id="TIGR01285">
    <property type="entry name" value="nifN"/>
    <property type="match status" value="1"/>
</dbReference>
<dbReference type="KEGG" id="moz:MoryE10_26610"/>
<feature type="region of interest" description="Disordered" evidence="7">
    <location>
        <begin position="454"/>
        <end position="477"/>
    </location>
</feature>
<evidence type="ECO:0000259" key="8">
    <source>
        <dbReference type="Pfam" id="PF00148"/>
    </source>
</evidence>
<evidence type="ECO:0000256" key="7">
    <source>
        <dbReference type="SAM" id="MobiDB-lite"/>
    </source>
</evidence>